<sequence length="143" mass="16194">MLLNETSLAKILSAACFRCPGIPLVVEMRTDQVVRETYAHCSTQPKRRSSGMLSSSMKFLMRTHPDTSDRSRWLETSKDTPGRKISSSSVASTLSRLTSRLAINPTIRWTPASKINHDTPEGRTEFYNQVCHKLLKKSKPAWR</sequence>
<evidence type="ECO:0000313" key="3">
    <source>
        <dbReference type="Proteomes" id="UP000024635"/>
    </source>
</evidence>
<feature type="region of interest" description="Disordered" evidence="1">
    <location>
        <begin position="63"/>
        <end position="89"/>
    </location>
</feature>
<dbReference type="AlphaFoldDB" id="A0A016VRE3"/>
<organism evidence="2 3">
    <name type="scientific">Ancylostoma ceylanicum</name>
    <dbReference type="NCBI Taxonomy" id="53326"/>
    <lineage>
        <taxon>Eukaryota</taxon>
        <taxon>Metazoa</taxon>
        <taxon>Ecdysozoa</taxon>
        <taxon>Nematoda</taxon>
        <taxon>Chromadorea</taxon>
        <taxon>Rhabditida</taxon>
        <taxon>Rhabditina</taxon>
        <taxon>Rhabditomorpha</taxon>
        <taxon>Strongyloidea</taxon>
        <taxon>Ancylostomatidae</taxon>
        <taxon>Ancylostomatinae</taxon>
        <taxon>Ancylostoma</taxon>
    </lineage>
</organism>
<gene>
    <name evidence="2" type="primary">Acey_s0005.g2462</name>
    <name evidence="2" type="ORF">Y032_0005g2462</name>
</gene>
<proteinExistence type="predicted"/>
<dbReference type="OrthoDB" id="5772344at2759"/>
<dbReference type="EMBL" id="JARK01001341">
    <property type="protein sequence ID" value="EYC30124.1"/>
    <property type="molecule type" value="Genomic_DNA"/>
</dbReference>
<evidence type="ECO:0000256" key="1">
    <source>
        <dbReference type="SAM" id="MobiDB-lite"/>
    </source>
</evidence>
<feature type="compositionally biased region" description="Basic and acidic residues" evidence="1">
    <location>
        <begin position="63"/>
        <end position="82"/>
    </location>
</feature>
<name>A0A016VRE3_9BILA</name>
<reference evidence="3" key="1">
    <citation type="journal article" date="2015" name="Nat. Genet.">
        <title>The genome and transcriptome of the zoonotic hookworm Ancylostoma ceylanicum identify infection-specific gene families.</title>
        <authorList>
            <person name="Schwarz E.M."/>
            <person name="Hu Y."/>
            <person name="Antoshechkin I."/>
            <person name="Miller M.M."/>
            <person name="Sternberg P.W."/>
            <person name="Aroian R.V."/>
        </authorList>
    </citation>
    <scope>NUCLEOTIDE SEQUENCE</scope>
    <source>
        <strain evidence="3">HY135</strain>
    </source>
</reference>
<dbReference type="Proteomes" id="UP000024635">
    <property type="component" value="Unassembled WGS sequence"/>
</dbReference>
<protein>
    <submittedName>
        <fullName evidence="2">Uncharacterized protein</fullName>
    </submittedName>
</protein>
<evidence type="ECO:0000313" key="2">
    <source>
        <dbReference type="EMBL" id="EYC30124.1"/>
    </source>
</evidence>
<keyword evidence="3" id="KW-1185">Reference proteome</keyword>
<accession>A0A016VRE3</accession>
<comment type="caution">
    <text evidence="2">The sequence shown here is derived from an EMBL/GenBank/DDBJ whole genome shotgun (WGS) entry which is preliminary data.</text>
</comment>